<keyword evidence="3 6" id="KW-0694">RNA-binding</keyword>
<evidence type="ECO:0000313" key="7">
    <source>
        <dbReference type="EMBL" id="CAF2147924.1"/>
    </source>
</evidence>
<keyword evidence="4 6" id="KW-0539">Nucleus</keyword>
<dbReference type="CDD" id="cd18871">
    <property type="entry name" value="NUDIX_Cfim25_Nudt21"/>
    <property type="match status" value="1"/>
</dbReference>
<dbReference type="SUPFAM" id="SSF55811">
    <property type="entry name" value="Nudix"/>
    <property type="match status" value="1"/>
</dbReference>
<evidence type="ECO:0000256" key="6">
    <source>
        <dbReference type="PIRNR" id="PIRNR017888"/>
    </source>
</evidence>
<sequence length="238" mass="27048">MGEEAPVFDTSEENATRINHGSVVDLYPLSSYYFGSRDAVRVKDEMIADRVVRLKSDYAAHGLRTCVEAVLLVELFKHPHVLLLQYRNSIFKLPGGRLRPGESDVDGLKRKLASKLSVNENVLLPGLEVGECIGKWWRPNFETLMYPFLPPNVKHPKVSLVSMLVKDSCFNYSSFLVQECLKLFLGRLALHQQFVVPKNFKLLAVPLCQLHENEKTYGPIISQIPKLLSKFSFNMLEI</sequence>
<name>A0A816XL59_BRANA</name>
<organism evidence="7">
    <name type="scientific">Brassica napus</name>
    <name type="common">Rape</name>
    <dbReference type="NCBI Taxonomy" id="3708"/>
    <lineage>
        <taxon>Eukaryota</taxon>
        <taxon>Viridiplantae</taxon>
        <taxon>Streptophyta</taxon>
        <taxon>Embryophyta</taxon>
        <taxon>Tracheophyta</taxon>
        <taxon>Spermatophyta</taxon>
        <taxon>Magnoliopsida</taxon>
        <taxon>eudicotyledons</taxon>
        <taxon>Gunneridae</taxon>
        <taxon>Pentapetalae</taxon>
        <taxon>rosids</taxon>
        <taxon>malvids</taxon>
        <taxon>Brassicales</taxon>
        <taxon>Brassicaceae</taxon>
        <taxon>Brassiceae</taxon>
        <taxon>Brassica</taxon>
    </lineage>
</organism>
<dbReference type="PIRSF" id="PIRSF017888">
    <property type="entry name" value="CPSF-25"/>
    <property type="match status" value="1"/>
</dbReference>
<dbReference type="PANTHER" id="PTHR13047">
    <property type="entry name" value="PRE-MRNA CLEAVAGE FACTOR IM, 25KD SUBUNIT"/>
    <property type="match status" value="1"/>
</dbReference>
<proteinExistence type="inferred from homology"/>
<dbReference type="GO" id="GO:0005849">
    <property type="term" value="C:mRNA cleavage factor complex"/>
    <property type="evidence" value="ECO:0007669"/>
    <property type="project" value="UniProtKB-UniRule"/>
</dbReference>
<dbReference type="Gene3D" id="3.90.79.10">
    <property type="entry name" value="Nucleoside Triphosphate Pyrophosphohydrolase"/>
    <property type="match status" value="2"/>
</dbReference>
<evidence type="ECO:0000256" key="4">
    <source>
        <dbReference type="ARBA" id="ARBA00023242"/>
    </source>
</evidence>
<evidence type="ECO:0000256" key="1">
    <source>
        <dbReference type="ARBA" id="ARBA00009710"/>
    </source>
</evidence>
<evidence type="ECO:0000256" key="5">
    <source>
        <dbReference type="ARBA" id="ARBA00054854"/>
    </source>
</evidence>
<accession>A0A816XL59</accession>
<dbReference type="GO" id="GO:0003729">
    <property type="term" value="F:mRNA binding"/>
    <property type="evidence" value="ECO:0007669"/>
    <property type="project" value="UniProtKB-UniRule"/>
</dbReference>
<comment type="function">
    <text evidence="5">Component of the cleavage factor Im (CFIm) complex that plays a key role in pre-mRNA 3'-processing. Involved in association with CPSF6 or CPSF7 in pre-MRNA 3'-end poly(A) site cleavage and poly(A) addition. NUDT21/CPSF5 binds to cleavage and polyadenylation RNA substrates. The homodimer mediates simultaneous sequence-specific recognition of two 5'-UGUA-3' elements within the pre-mRNA. Binds to, but does not hydrolyze mono- and di-adenosine nucleotides. May have a role in mRNA export.</text>
</comment>
<dbReference type="AlphaFoldDB" id="A0A816XL59"/>
<gene>
    <name evidence="7" type="ORF">DARMORV10_A01P08340.1</name>
</gene>
<dbReference type="InterPro" id="IPR015797">
    <property type="entry name" value="NUDIX_hydrolase-like_dom_sf"/>
</dbReference>
<reference evidence="7" key="1">
    <citation type="submission" date="2021-01" db="EMBL/GenBank/DDBJ databases">
        <authorList>
            <consortium name="Genoscope - CEA"/>
            <person name="William W."/>
        </authorList>
    </citation>
    <scope>NUCLEOTIDE SEQUENCE</scope>
</reference>
<keyword evidence="2 6" id="KW-0507">mRNA processing</keyword>
<comment type="similarity">
    <text evidence="1 6">Belongs to the Nudix hydrolase family. CPSF5 subfamily.</text>
</comment>
<dbReference type="Pfam" id="PF13869">
    <property type="entry name" value="NUDIX_2"/>
    <property type="match status" value="2"/>
</dbReference>
<dbReference type="Proteomes" id="UP001295469">
    <property type="component" value="Chromosome A01"/>
</dbReference>
<dbReference type="GO" id="GO:0031124">
    <property type="term" value="P:mRNA 3'-end processing"/>
    <property type="evidence" value="ECO:0007669"/>
    <property type="project" value="InterPro"/>
</dbReference>
<protein>
    <recommendedName>
        <fullName evidence="6">Pre-mRNA cleavage factor Im 25 kDa subunit</fullName>
    </recommendedName>
</protein>
<evidence type="ECO:0000256" key="2">
    <source>
        <dbReference type="ARBA" id="ARBA00022664"/>
    </source>
</evidence>
<evidence type="ECO:0000256" key="3">
    <source>
        <dbReference type="ARBA" id="ARBA00022884"/>
    </source>
</evidence>
<dbReference type="InterPro" id="IPR016706">
    <property type="entry name" value="Cleav_polyA_spec_factor_su5"/>
</dbReference>
<comment type="subcellular location">
    <subcellularLocation>
        <location evidence="6">Nucleus</location>
    </subcellularLocation>
    <text evidence="6">In punctate subnuclear structures localized adjacent to nuclear speckles, called paraspeckles.</text>
</comment>
<dbReference type="FunFam" id="3.90.79.10:FF:000020">
    <property type="entry name" value="Pre-mRNA cleavage factor Im subunit 2"/>
    <property type="match status" value="1"/>
</dbReference>
<comment type="subunit">
    <text evidence="6">Homodimer. Component of the cleavage factor Im (CFIm) complex.</text>
</comment>
<dbReference type="EMBL" id="HG994355">
    <property type="protein sequence ID" value="CAF2147924.1"/>
    <property type="molecule type" value="Genomic_DNA"/>
</dbReference>